<organism evidence="2 3">
    <name type="scientific">Dermatophagoides pteronyssinus</name>
    <name type="common">European house dust mite</name>
    <dbReference type="NCBI Taxonomy" id="6956"/>
    <lineage>
        <taxon>Eukaryota</taxon>
        <taxon>Metazoa</taxon>
        <taxon>Ecdysozoa</taxon>
        <taxon>Arthropoda</taxon>
        <taxon>Chelicerata</taxon>
        <taxon>Arachnida</taxon>
        <taxon>Acari</taxon>
        <taxon>Acariformes</taxon>
        <taxon>Sarcoptiformes</taxon>
        <taxon>Astigmata</taxon>
        <taxon>Psoroptidia</taxon>
        <taxon>Analgoidea</taxon>
        <taxon>Pyroglyphidae</taxon>
        <taxon>Dermatophagoidinae</taxon>
        <taxon>Dermatophagoides</taxon>
    </lineage>
</organism>
<reference evidence="2 3" key="1">
    <citation type="journal article" date="2018" name="J. Allergy Clin. Immunol.">
        <title>High-quality assembly of Dermatophagoides pteronyssinus genome and transcriptome reveals a wide range of novel allergens.</title>
        <authorList>
            <person name="Liu X.Y."/>
            <person name="Yang K.Y."/>
            <person name="Wang M.Q."/>
            <person name="Kwok J.S."/>
            <person name="Zeng X."/>
            <person name="Yang Z."/>
            <person name="Xiao X.J."/>
            <person name="Lau C.P."/>
            <person name="Li Y."/>
            <person name="Huang Z.M."/>
            <person name="Ba J.G."/>
            <person name="Yim A.K."/>
            <person name="Ouyang C.Y."/>
            <person name="Ngai S.M."/>
            <person name="Chan T.F."/>
            <person name="Leung E.L."/>
            <person name="Liu L."/>
            <person name="Liu Z.G."/>
            <person name="Tsui S.K."/>
        </authorList>
    </citation>
    <scope>NUCLEOTIDE SEQUENCE [LARGE SCALE GENOMIC DNA]</scope>
    <source>
        <strain evidence="2">Derp</strain>
    </source>
</reference>
<name>A0ABQ8JJ96_DERPT</name>
<sequence length="217" mass="26430">MPSILRTAIDLLRIVGKRYLNPRRRHRRQHRFIQQSMENKQYRSFIHKCFPYFQVKSLQLSSWIQLWPTIQSLMINIDSDGRKLHYHWKVINSIRKLSKQSLIIKFNMNIQLNSNKLIVKFSSHWERECFLLICKKLGRIPEKPTRKIESSSSSLLSKRKNHQQRRPRPRQQRIHIKHRRKQYPVIRDLSESNENNQRDEQRKILKRFLSIGNDSNR</sequence>
<evidence type="ECO:0000256" key="1">
    <source>
        <dbReference type="SAM" id="MobiDB-lite"/>
    </source>
</evidence>
<accession>A0ABQ8JJ96</accession>
<feature type="region of interest" description="Disordered" evidence="1">
    <location>
        <begin position="144"/>
        <end position="180"/>
    </location>
</feature>
<dbReference type="EMBL" id="NJHN03000036">
    <property type="protein sequence ID" value="KAH9422567.1"/>
    <property type="molecule type" value="Genomic_DNA"/>
</dbReference>
<evidence type="ECO:0000313" key="2">
    <source>
        <dbReference type="EMBL" id="KAH9422567.1"/>
    </source>
</evidence>
<comment type="caution">
    <text evidence="2">The sequence shown here is derived from an EMBL/GenBank/DDBJ whole genome shotgun (WGS) entry which is preliminary data.</text>
</comment>
<protein>
    <submittedName>
        <fullName evidence="2">Uncharacterized protein</fullName>
    </submittedName>
</protein>
<gene>
    <name evidence="2" type="ORF">DERP_003244</name>
</gene>
<dbReference type="Proteomes" id="UP000887458">
    <property type="component" value="Unassembled WGS sequence"/>
</dbReference>
<proteinExistence type="predicted"/>
<evidence type="ECO:0000313" key="3">
    <source>
        <dbReference type="Proteomes" id="UP000887458"/>
    </source>
</evidence>
<feature type="compositionally biased region" description="Basic residues" evidence="1">
    <location>
        <begin position="157"/>
        <end position="180"/>
    </location>
</feature>
<reference evidence="2 3" key="2">
    <citation type="journal article" date="2022" name="Mol. Biol. Evol.">
        <title>Comparative Genomics Reveals Insights into the Divergent Evolution of Astigmatic Mites and Household Pest Adaptations.</title>
        <authorList>
            <person name="Xiong Q."/>
            <person name="Wan A.T."/>
            <person name="Liu X."/>
            <person name="Fung C.S."/>
            <person name="Xiao X."/>
            <person name="Malainual N."/>
            <person name="Hou J."/>
            <person name="Wang L."/>
            <person name="Wang M."/>
            <person name="Yang K.Y."/>
            <person name="Cui Y."/>
            <person name="Leung E.L."/>
            <person name="Nong W."/>
            <person name="Shin S.K."/>
            <person name="Au S.W."/>
            <person name="Jeong K.Y."/>
            <person name="Chew F.T."/>
            <person name="Hui J.H."/>
            <person name="Leung T.F."/>
            <person name="Tungtrongchitr A."/>
            <person name="Zhong N."/>
            <person name="Liu Z."/>
            <person name="Tsui S.K."/>
        </authorList>
    </citation>
    <scope>NUCLEOTIDE SEQUENCE [LARGE SCALE GENOMIC DNA]</scope>
    <source>
        <strain evidence="2">Derp</strain>
    </source>
</reference>
<keyword evidence="3" id="KW-1185">Reference proteome</keyword>